<dbReference type="GO" id="GO:0050660">
    <property type="term" value="F:flavin adenine dinucleotide binding"/>
    <property type="evidence" value="ECO:0007669"/>
    <property type="project" value="InterPro"/>
</dbReference>
<dbReference type="CDD" id="cd02801">
    <property type="entry name" value="DUS_like_FMN"/>
    <property type="match status" value="1"/>
</dbReference>
<gene>
    <name evidence="11" type="ORF">B0H16DRAFT_1612450</name>
</gene>
<sequence>MEMLSRIAAPMVNQSDLPFRLLVQRYGATLAYTQMLNSDALLNDQDYLEFHLRDLTTEASSTERPVVVQLCGNDIKTIVRAGKKIQNYCQGIDLNLGCPQQSTLEGHFGAYLLGQKDWPLVEGIVSAMHNSFTVPVSTKLRLCEPALKTLDLGQRLEACGASWLTLHARTVSARRRRHGAADLSQVKRLKDNLRMPVVSNGNVRVWDDLEENLRYTGADGLMVGETLLGNPCLFANQVSDPVTISLEYITICREYPETATLATTTAHVKHFIDFQCHRRPWYNKFRTSLGACKTLDDIERLLRVKVEKWRGRAPRIVDADVDDDDFAEGNQPGEVVEDFGSLFSE</sequence>
<dbReference type="EC" id="1.3.1.-" evidence="7"/>
<evidence type="ECO:0000256" key="7">
    <source>
        <dbReference type="PIRNR" id="PIRNR006621"/>
    </source>
</evidence>
<evidence type="ECO:0000256" key="3">
    <source>
        <dbReference type="ARBA" id="ARBA00022694"/>
    </source>
</evidence>
<comment type="function">
    <text evidence="7">Catalyzes the synthesis of dihydrouridine, a modified base found in the D-loop of most tRNAs.</text>
</comment>
<accession>A0AAD7HBR0</accession>
<feature type="domain" description="DUS-like FMN-binding" evidence="10">
    <location>
        <begin position="8"/>
        <end position="294"/>
    </location>
</feature>
<keyword evidence="4" id="KW-0521">NADP</keyword>
<feature type="binding site" evidence="9">
    <location>
        <begin position="10"/>
        <end position="12"/>
    </location>
    <ligand>
        <name>FMN</name>
        <dbReference type="ChEBI" id="CHEBI:58210"/>
    </ligand>
</feature>
<dbReference type="AlphaFoldDB" id="A0AAD7HBR0"/>
<dbReference type="PANTHER" id="PTHR11082:SF5">
    <property type="entry name" value="TRNA-DIHYDROURIDINE(16_17) SYNTHASE [NAD(P)(+)]-LIKE"/>
    <property type="match status" value="1"/>
</dbReference>
<dbReference type="PANTHER" id="PTHR11082">
    <property type="entry name" value="TRNA-DIHYDROURIDINE SYNTHASE"/>
    <property type="match status" value="1"/>
</dbReference>
<proteinExistence type="inferred from homology"/>
<evidence type="ECO:0000259" key="10">
    <source>
        <dbReference type="Pfam" id="PF01207"/>
    </source>
</evidence>
<feature type="active site" description="Proton donor" evidence="8">
    <location>
        <position position="98"/>
    </location>
</feature>
<evidence type="ECO:0000256" key="1">
    <source>
        <dbReference type="ARBA" id="ARBA00022630"/>
    </source>
</evidence>
<keyword evidence="5 7" id="KW-0560">Oxidoreductase</keyword>
<dbReference type="InterPro" id="IPR001269">
    <property type="entry name" value="DUS_fam"/>
</dbReference>
<dbReference type="Pfam" id="PF01207">
    <property type="entry name" value="Dus"/>
    <property type="match status" value="1"/>
</dbReference>
<keyword evidence="3 7" id="KW-0819">tRNA processing</keyword>
<keyword evidence="12" id="KW-1185">Reference proteome</keyword>
<reference evidence="11" key="1">
    <citation type="submission" date="2023-03" db="EMBL/GenBank/DDBJ databases">
        <title>Massive genome expansion in bonnet fungi (Mycena s.s.) driven by repeated elements and novel gene families across ecological guilds.</title>
        <authorList>
            <consortium name="Lawrence Berkeley National Laboratory"/>
            <person name="Harder C.B."/>
            <person name="Miyauchi S."/>
            <person name="Viragh M."/>
            <person name="Kuo A."/>
            <person name="Thoen E."/>
            <person name="Andreopoulos B."/>
            <person name="Lu D."/>
            <person name="Skrede I."/>
            <person name="Drula E."/>
            <person name="Henrissat B."/>
            <person name="Morin E."/>
            <person name="Kohler A."/>
            <person name="Barry K."/>
            <person name="LaButti K."/>
            <person name="Morin E."/>
            <person name="Salamov A."/>
            <person name="Lipzen A."/>
            <person name="Mereny Z."/>
            <person name="Hegedus B."/>
            <person name="Baldrian P."/>
            <person name="Stursova M."/>
            <person name="Weitz H."/>
            <person name="Taylor A."/>
            <person name="Grigoriev I.V."/>
            <person name="Nagy L.G."/>
            <person name="Martin F."/>
            <person name="Kauserud H."/>
        </authorList>
    </citation>
    <scope>NUCLEOTIDE SEQUENCE</scope>
    <source>
        <strain evidence="11">CBHHK182m</strain>
    </source>
</reference>
<dbReference type="EMBL" id="JARKIB010000283">
    <property type="protein sequence ID" value="KAJ7717045.1"/>
    <property type="molecule type" value="Genomic_DNA"/>
</dbReference>
<keyword evidence="1 7" id="KW-0285">Flavoprotein</keyword>
<feature type="binding site" evidence="9">
    <location>
        <position position="139"/>
    </location>
    <ligand>
        <name>FMN</name>
        <dbReference type="ChEBI" id="CHEBI:58210"/>
    </ligand>
</feature>
<name>A0AAD7HBR0_9AGAR</name>
<dbReference type="SUPFAM" id="SSF51395">
    <property type="entry name" value="FMN-linked oxidoreductases"/>
    <property type="match status" value="1"/>
</dbReference>
<dbReference type="PIRSF" id="PIRSF006621">
    <property type="entry name" value="Dus"/>
    <property type="match status" value="1"/>
</dbReference>
<comment type="cofactor">
    <cofactor evidence="7 9">
        <name>FMN</name>
        <dbReference type="ChEBI" id="CHEBI:58210"/>
    </cofactor>
</comment>
<evidence type="ECO:0000313" key="11">
    <source>
        <dbReference type="EMBL" id="KAJ7717045.1"/>
    </source>
</evidence>
<evidence type="ECO:0000256" key="9">
    <source>
        <dbReference type="PIRSR" id="PIRSR006621-2"/>
    </source>
</evidence>
<evidence type="ECO:0000313" key="12">
    <source>
        <dbReference type="Proteomes" id="UP001215598"/>
    </source>
</evidence>
<keyword evidence="9" id="KW-0547">Nucleotide-binding</keyword>
<evidence type="ECO:0000256" key="5">
    <source>
        <dbReference type="ARBA" id="ARBA00023002"/>
    </source>
</evidence>
<dbReference type="Gene3D" id="3.20.20.70">
    <property type="entry name" value="Aldolase class I"/>
    <property type="match status" value="1"/>
</dbReference>
<dbReference type="Proteomes" id="UP001215598">
    <property type="component" value="Unassembled WGS sequence"/>
</dbReference>
<dbReference type="InterPro" id="IPR013785">
    <property type="entry name" value="Aldolase_TIM"/>
</dbReference>
<evidence type="ECO:0000256" key="8">
    <source>
        <dbReference type="PIRSR" id="PIRSR006621-1"/>
    </source>
</evidence>
<feature type="binding site" evidence="9">
    <location>
        <position position="69"/>
    </location>
    <ligand>
        <name>FMN</name>
        <dbReference type="ChEBI" id="CHEBI:58210"/>
    </ligand>
</feature>
<keyword evidence="6" id="KW-0520">NAD</keyword>
<feature type="binding site" evidence="9">
    <location>
        <position position="167"/>
    </location>
    <ligand>
        <name>FMN</name>
        <dbReference type="ChEBI" id="CHEBI:58210"/>
    </ligand>
</feature>
<protein>
    <recommendedName>
        <fullName evidence="7">tRNA-dihydrouridine synthase</fullName>
        <ecNumber evidence="7">1.3.1.-</ecNumber>
    </recommendedName>
</protein>
<keyword evidence="2 7" id="KW-0288">FMN</keyword>
<comment type="similarity">
    <text evidence="7">Belongs to the dus family.</text>
</comment>
<organism evidence="11 12">
    <name type="scientific">Mycena metata</name>
    <dbReference type="NCBI Taxonomy" id="1033252"/>
    <lineage>
        <taxon>Eukaryota</taxon>
        <taxon>Fungi</taxon>
        <taxon>Dikarya</taxon>
        <taxon>Basidiomycota</taxon>
        <taxon>Agaricomycotina</taxon>
        <taxon>Agaricomycetes</taxon>
        <taxon>Agaricomycetidae</taxon>
        <taxon>Agaricales</taxon>
        <taxon>Marasmiineae</taxon>
        <taxon>Mycenaceae</taxon>
        <taxon>Mycena</taxon>
    </lineage>
</organism>
<evidence type="ECO:0000256" key="6">
    <source>
        <dbReference type="ARBA" id="ARBA00023027"/>
    </source>
</evidence>
<evidence type="ECO:0000256" key="2">
    <source>
        <dbReference type="ARBA" id="ARBA00022643"/>
    </source>
</evidence>
<dbReference type="InterPro" id="IPR035587">
    <property type="entry name" value="DUS-like_FMN-bd"/>
</dbReference>
<comment type="caution">
    <text evidence="11">The sequence shown here is derived from an EMBL/GenBank/DDBJ whole genome shotgun (WGS) entry which is preliminary data.</text>
</comment>
<dbReference type="GO" id="GO:0017150">
    <property type="term" value="F:tRNA dihydrouridine synthase activity"/>
    <property type="evidence" value="ECO:0007669"/>
    <property type="project" value="InterPro"/>
</dbReference>
<evidence type="ECO:0000256" key="4">
    <source>
        <dbReference type="ARBA" id="ARBA00022857"/>
    </source>
</evidence>